<dbReference type="SUPFAM" id="SSF56672">
    <property type="entry name" value="DNA/RNA polymerases"/>
    <property type="match status" value="1"/>
</dbReference>
<keyword evidence="3" id="KW-1185">Reference proteome</keyword>
<dbReference type="AlphaFoldDB" id="A0A8J6HH15"/>
<reference evidence="2" key="1">
    <citation type="journal article" date="2020" name="J Insects Food Feed">
        <title>The yellow mealworm (Tenebrio molitor) genome: a resource for the emerging insects as food and feed industry.</title>
        <authorList>
            <person name="Eriksson T."/>
            <person name="Andere A."/>
            <person name="Kelstrup H."/>
            <person name="Emery V."/>
            <person name="Picard C."/>
        </authorList>
    </citation>
    <scope>NUCLEOTIDE SEQUENCE</scope>
    <source>
        <strain evidence="2">Stoneville</strain>
        <tissue evidence="2">Whole head</tissue>
    </source>
</reference>
<accession>A0A8J6HH15</accession>
<dbReference type="InterPro" id="IPR043502">
    <property type="entry name" value="DNA/RNA_pol_sf"/>
</dbReference>
<evidence type="ECO:0000256" key="1">
    <source>
        <dbReference type="SAM" id="MobiDB-lite"/>
    </source>
</evidence>
<feature type="region of interest" description="Disordered" evidence="1">
    <location>
        <begin position="385"/>
        <end position="404"/>
    </location>
</feature>
<dbReference type="Proteomes" id="UP000719412">
    <property type="component" value="Unassembled WGS sequence"/>
</dbReference>
<gene>
    <name evidence="2" type="ORF">GEV33_004156</name>
</gene>
<proteinExistence type="predicted"/>
<protein>
    <submittedName>
        <fullName evidence="2">Uncharacterized protein</fullName>
    </submittedName>
</protein>
<evidence type="ECO:0000313" key="3">
    <source>
        <dbReference type="Proteomes" id="UP000719412"/>
    </source>
</evidence>
<reference evidence="2" key="2">
    <citation type="submission" date="2021-08" db="EMBL/GenBank/DDBJ databases">
        <authorList>
            <person name="Eriksson T."/>
        </authorList>
    </citation>
    <scope>NUCLEOTIDE SEQUENCE</scope>
    <source>
        <strain evidence="2">Stoneville</strain>
        <tissue evidence="2">Whole head</tissue>
    </source>
</reference>
<name>A0A8J6HH15_TENMO</name>
<comment type="caution">
    <text evidence="2">The sequence shown here is derived from an EMBL/GenBank/DDBJ whole genome shotgun (WGS) entry which is preliminary data.</text>
</comment>
<dbReference type="PANTHER" id="PTHR31511:SF12">
    <property type="entry name" value="RHO TERMINATION FACTOR N-TERMINAL DOMAIN-CONTAINING PROTEIN"/>
    <property type="match status" value="1"/>
</dbReference>
<sequence>MLNVRVYGKLNERFDKWHYTTVATKAEDLRKLNSNYVDRIIHGVYGDVVLFEFNPKKIRSKRPIFAMFSVLELSKMRMYQFHYDVMVKKYGKRLKLLRLNTDNFIYEIETEDFNKDLGSDPRLLGEFVPEGHLSKRKPEEVLGKMRDESGGKKICKYYSTRYSNYFIRFDDGSCKIIFPALTAQEKERITEEDFRKCIFENEPIVMEREKMLTEEFKVFGTRNREVVVGPGDLKRYIKEDKINTLDEELDWQQFIPNNQVLHQGTGDLTIKGDPTEPNPVFHQYNSGATLCQDRIPQSEHQHHAEGSGVFTIAEEAEGFLLCQESSYLFHPLPQVRVPVTPSSDTSNPDASTLWRSDLYGCGTVKGAETARKGCGDVEGPKRVRLEEESRKAKPRRGGPDLRIPDGRFAVNRTPEYGVKFHAWISSSTVGPRKSPRNVQVSRDVDRPVTIKARVIEKKILVFAKPVRRFRQNVVFCSDSSYRSAGDLACKRLVRAITVFFLNMNISLVKSFVGDKIQNFELTFENPYQDVDFYLRRVKQRLIELLNQEQQSHNGIKVKLSLKCIFIEKRSHGLKIQKSEKTFSTNLKRFNNEGEVDGMFKEIKDQMPTNENTELQKIVHLSIYVDSTKKFLEISNRKENVPLVVFVKFEEEEATSQDPQLPRECVPVGFQCCLLKYNEKSYSDHRFESENVFREFWEILETKVMEKLNKEKQNFVPIMIADFRKYAYCFLIRGIKREDEVTIKGSVRTKVISLIKKTVHTNLKCLDFAKFYRAYSNENVKYMVEKFQNIRKLCDPSELDLANYFSLAHFAWNDMLKFRSKNGEDPIPILEDEDKIEFIAKSIRGGICDSPKRVAEANNVYVENYNDQDQQTFIVTLDLNNACGWAMSQSLPWDNFRWVDEKKFADHYHIINLNENDKTGYIFEVDLDYPEELHDEHSDMPFCSVHSTQPNGPKLRLNLHNKKKYVILDQNLKQCMNHGLKLKKIHRVLQFTKKPWLKDYVYYNTRLRNKAKEGSLERNFYKMLNVKVYGKLNERFDKRHYTTVATKAEDLRKLSSNYVDHIIHRVYGDVVLYEFKPEKIKSDRPIFAMFSVLELTKMRMYRFHYDVMVKKYGKRLKLLRLNTDNFIYEIETEDFNKDLGSDPRFLAEFVPEGDLSKRKPEEVLGKMSDESDGKKICKYYSTRCSNYCIGFVDGTRKIYFAPLPAHERQRITEEDIKKCIFEDKPITTERENTFMNEAKVFRERRVHVVVGPGDPKRYIKEDKINTLAKGHKDIPSTSN</sequence>
<organism evidence="2 3">
    <name type="scientific">Tenebrio molitor</name>
    <name type="common">Yellow mealworm beetle</name>
    <dbReference type="NCBI Taxonomy" id="7067"/>
    <lineage>
        <taxon>Eukaryota</taxon>
        <taxon>Metazoa</taxon>
        <taxon>Ecdysozoa</taxon>
        <taxon>Arthropoda</taxon>
        <taxon>Hexapoda</taxon>
        <taxon>Insecta</taxon>
        <taxon>Pterygota</taxon>
        <taxon>Neoptera</taxon>
        <taxon>Endopterygota</taxon>
        <taxon>Coleoptera</taxon>
        <taxon>Polyphaga</taxon>
        <taxon>Cucujiformia</taxon>
        <taxon>Tenebrionidae</taxon>
        <taxon>Tenebrio</taxon>
    </lineage>
</organism>
<dbReference type="EMBL" id="JABDTM020017013">
    <property type="protein sequence ID" value="KAH0818635.1"/>
    <property type="molecule type" value="Genomic_DNA"/>
</dbReference>
<dbReference type="GO" id="GO:0071897">
    <property type="term" value="P:DNA biosynthetic process"/>
    <property type="evidence" value="ECO:0007669"/>
    <property type="project" value="UniProtKB-ARBA"/>
</dbReference>
<dbReference type="PANTHER" id="PTHR31511">
    <property type="entry name" value="PROTEIN CBG23764"/>
    <property type="match status" value="1"/>
</dbReference>
<evidence type="ECO:0000313" key="2">
    <source>
        <dbReference type="EMBL" id="KAH0818635.1"/>
    </source>
</evidence>